<evidence type="ECO:0000313" key="4">
    <source>
        <dbReference type="Proteomes" id="UP000053841"/>
    </source>
</evidence>
<organism evidence="3 4">
    <name type="scientific">Cochliobolus carbonum (strain 26-R-13)</name>
    <name type="common">Maize leaf spot fungus</name>
    <name type="synonym">Bipolaris zeicola</name>
    <dbReference type="NCBI Taxonomy" id="930089"/>
    <lineage>
        <taxon>Eukaryota</taxon>
        <taxon>Fungi</taxon>
        <taxon>Dikarya</taxon>
        <taxon>Ascomycota</taxon>
        <taxon>Pezizomycotina</taxon>
        <taxon>Dothideomycetes</taxon>
        <taxon>Pleosporomycetidae</taxon>
        <taxon>Pleosporales</taxon>
        <taxon>Pleosporineae</taxon>
        <taxon>Pleosporaceae</taxon>
        <taxon>Bipolaris</taxon>
    </lineage>
</organism>
<protein>
    <submittedName>
        <fullName evidence="3">Uncharacterized protein</fullName>
    </submittedName>
</protein>
<dbReference type="RefSeq" id="XP_007716696.1">
    <property type="nucleotide sequence ID" value="XM_007718506.1"/>
</dbReference>
<dbReference type="AlphaFoldDB" id="W6XNS6"/>
<keyword evidence="2" id="KW-0472">Membrane</keyword>
<name>W6XNS6_COCC2</name>
<dbReference type="HOGENOM" id="CLU_1948465_0_0_1"/>
<keyword evidence="1" id="KW-0175">Coiled coil</keyword>
<feature type="coiled-coil region" evidence="1">
    <location>
        <begin position="68"/>
        <end position="102"/>
    </location>
</feature>
<keyword evidence="2" id="KW-0812">Transmembrane</keyword>
<dbReference type="EMBL" id="KI964774">
    <property type="protein sequence ID" value="EUC28992.1"/>
    <property type="molecule type" value="Genomic_DNA"/>
</dbReference>
<dbReference type="OrthoDB" id="10422869at2759"/>
<gene>
    <name evidence="3" type="ORF">COCCADRAFT_29852</name>
</gene>
<keyword evidence="4" id="KW-1185">Reference proteome</keyword>
<feature type="transmembrane region" description="Helical" evidence="2">
    <location>
        <begin position="54"/>
        <end position="71"/>
    </location>
</feature>
<dbReference type="Proteomes" id="UP000053841">
    <property type="component" value="Unassembled WGS sequence"/>
</dbReference>
<reference evidence="3 4" key="1">
    <citation type="journal article" date="2013" name="PLoS Genet.">
        <title>Comparative genome structure, secondary metabolite, and effector coding capacity across Cochliobolus pathogens.</title>
        <authorList>
            <person name="Condon B.J."/>
            <person name="Leng Y."/>
            <person name="Wu D."/>
            <person name="Bushley K.E."/>
            <person name="Ohm R.A."/>
            <person name="Otillar R."/>
            <person name="Martin J."/>
            <person name="Schackwitz W."/>
            <person name="Grimwood J."/>
            <person name="MohdZainudin N."/>
            <person name="Xue C."/>
            <person name="Wang R."/>
            <person name="Manning V.A."/>
            <person name="Dhillon B."/>
            <person name="Tu Z.J."/>
            <person name="Steffenson B.J."/>
            <person name="Salamov A."/>
            <person name="Sun H."/>
            <person name="Lowry S."/>
            <person name="LaButti K."/>
            <person name="Han J."/>
            <person name="Copeland A."/>
            <person name="Lindquist E."/>
            <person name="Barry K."/>
            <person name="Schmutz J."/>
            <person name="Baker S.E."/>
            <person name="Ciuffetti L.M."/>
            <person name="Grigoriev I.V."/>
            <person name="Zhong S."/>
            <person name="Turgeon B.G."/>
        </authorList>
    </citation>
    <scope>NUCLEOTIDE SEQUENCE [LARGE SCALE GENOMIC DNA]</scope>
    <source>
        <strain evidence="3 4">26-R-13</strain>
    </source>
</reference>
<dbReference type="KEGG" id="bze:COCCADRAFT_29852"/>
<keyword evidence="2" id="KW-1133">Transmembrane helix</keyword>
<sequence>MAHSGEVQSASRLVGIVLLSHVHIGTFRCNFINLICNLGGAEPEAPMSALKENIVYAAFNALYFFLMYRVFSAQVELLEGKMKEWREEMRELKRDIRVQMGVAHDGIGMGVDAAKCMGAAEQNRAMRDR</sequence>
<accession>W6XNS6</accession>
<dbReference type="GeneID" id="19146642"/>
<evidence type="ECO:0000256" key="1">
    <source>
        <dbReference type="SAM" id="Coils"/>
    </source>
</evidence>
<proteinExistence type="predicted"/>
<evidence type="ECO:0000256" key="2">
    <source>
        <dbReference type="SAM" id="Phobius"/>
    </source>
</evidence>
<evidence type="ECO:0000313" key="3">
    <source>
        <dbReference type="EMBL" id="EUC28992.1"/>
    </source>
</evidence>